<dbReference type="Proteomes" id="UP000242913">
    <property type="component" value="Unassembled WGS sequence"/>
</dbReference>
<name>A0A238BY35_9BILA</name>
<accession>A0A238BY35</accession>
<dbReference type="OrthoDB" id="5863041at2759"/>
<evidence type="ECO:0000313" key="1">
    <source>
        <dbReference type="EMBL" id="OZC10162.1"/>
    </source>
</evidence>
<evidence type="ECO:0000313" key="2">
    <source>
        <dbReference type="Proteomes" id="UP000242913"/>
    </source>
</evidence>
<protein>
    <submittedName>
        <fullName evidence="1">Uncharacterized protein</fullName>
    </submittedName>
</protein>
<dbReference type="EMBL" id="KZ269988">
    <property type="protein sequence ID" value="OZC10162.1"/>
    <property type="molecule type" value="Genomic_DNA"/>
</dbReference>
<proteinExistence type="predicted"/>
<keyword evidence="2" id="KW-1185">Reference proteome</keyword>
<sequence>MTDMRNMEDDNANDLPMDQSAVAFDDVLDELLEPDRVVHAGHFLGICSTEEARIINNASVVVGNSRELIDNNEEVKILSTDW</sequence>
<gene>
    <name evidence="1" type="ORF">X798_02752</name>
</gene>
<organism evidence="1 2">
    <name type="scientific">Onchocerca flexuosa</name>
    <dbReference type="NCBI Taxonomy" id="387005"/>
    <lineage>
        <taxon>Eukaryota</taxon>
        <taxon>Metazoa</taxon>
        <taxon>Ecdysozoa</taxon>
        <taxon>Nematoda</taxon>
        <taxon>Chromadorea</taxon>
        <taxon>Rhabditida</taxon>
        <taxon>Spirurina</taxon>
        <taxon>Spiruromorpha</taxon>
        <taxon>Filarioidea</taxon>
        <taxon>Onchocercidae</taxon>
        <taxon>Onchocerca</taxon>
    </lineage>
</organism>
<dbReference type="AlphaFoldDB" id="A0A238BY35"/>
<reference evidence="1 2" key="1">
    <citation type="submission" date="2015-12" db="EMBL/GenBank/DDBJ databases">
        <title>Draft genome of the nematode, Onchocerca flexuosa.</title>
        <authorList>
            <person name="Mitreva M."/>
        </authorList>
    </citation>
    <scope>NUCLEOTIDE SEQUENCE [LARGE SCALE GENOMIC DNA]</scope>
    <source>
        <strain evidence="1">Red Deer</strain>
    </source>
</reference>